<organism evidence="2 3">
    <name type="scientific">Bacteroides uniformis</name>
    <dbReference type="NCBI Taxonomy" id="820"/>
    <lineage>
        <taxon>Bacteria</taxon>
        <taxon>Pseudomonadati</taxon>
        <taxon>Bacteroidota</taxon>
        <taxon>Bacteroidia</taxon>
        <taxon>Bacteroidales</taxon>
        <taxon>Bacteroidaceae</taxon>
        <taxon>Bacteroides</taxon>
    </lineage>
</organism>
<dbReference type="Pfam" id="PF14305">
    <property type="entry name" value="ATPgrasp_TupA"/>
    <property type="match status" value="1"/>
</dbReference>
<dbReference type="RefSeq" id="WP_087332641.1">
    <property type="nucleotide sequence ID" value="NZ_BQNL01000001.1"/>
</dbReference>
<keyword evidence="1" id="KW-0808">Transferase</keyword>
<dbReference type="EMBL" id="BQNL01000001">
    <property type="protein sequence ID" value="GKH14066.1"/>
    <property type="molecule type" value="Genomic_DNA"/>
</dbReference>
<reference evidence="3" key="1">
    <citation type="submission" date="2017-04" db="EMBL/GenBank/DDBJ databases">
        <title>Function of individual gut microbiota members based on whole genome sequencing of pure cultures obtained from chicken caecum.</title>
        <authorList>
            <person name="Medvecky M."/>
            <person name="Cejkova D."/>
            <person name="Polansky O."/>
            <person name="Karasova D."/>
            <person name="Kubasova T."/>
            <person name="Cizek A."/>
            <person name="Rychlik I."/>
        </authorList>
    </citation>
    <scope>NUCLEOTIDE SEQUENCE [LARGE SCALE GENOMIC DNA]</scope>
    <source>
        <strain evidence="3">An67</strain>
    </source>
</reference>
<dbReference type="AlphaFoldDB" id="A0A1Y3V5D0"/>
<protein>
    <submittedName>
        <fullName evidence="1">Glycosyl transferase</fullName>
    </submittedName>
</protein>
<reference evidence="1" key="3">
    <citation type="submission" date="2022-01" db="EMBL/GenBank/DDBJ databases">
        <title>Novel bile acid biosynthetic pathways are enriched in the microbiome of centenarians.</title>
        <authorList>
            <person name="Sato Y."/>
            <person name="Atarashi K."/>
            <person name="Plichta R.D."/>
            <person name="Arai Y."/>
            <person name="Sasajima S."/>
            <person name="Kearney M.S."/>
            <person name="Suda W."/>
            <person name="Takeshita K."/>
            <person name="Sasaki T."/>
            <person name="Okamoto S."/>
            <person name="Skelly N.A."/>
            <person name="Okamura Y."/>
            <person name="Vlamakis H."/>
            <person name="Li Y."/>
            <person name="Tanoue T."/>
            <person name="Takei H."/>
            <person name="Nittono H."/>
            <person name="Narushima S."/>
            <person name="Irie J."/>
            <person name="Itoh H."/>
            <person name="Moriya K."/>
            <person name="Sugiura Y."/>
            <person name="Suematsu M."/>
            <person name="Moritoki N."/>
            <person name="Shibata S."/>
            <person name="Littman R.D."/>
            <person name="Fischbach A.M."/>
            <person name="Uwamino Y."/>
            <person name="Inoue T."/>
            <person name="Honda A."/>
            <person name="Hattori M."/>
            <person name="Murai T."/>
            <person name="Xavier J.R."/>
            <person name="Hirose N."/>
            <person name="Honda K."/>
        </authorList>
    </citation>
    <scope>NUCLEOTIDE SEQUENCE</scope>
    <source>
        <strain evidence="1">CE91-St12</strain>
    </source>
</reference>
<dbReference type="GO" id="GO:0016740">
    <property type="term" value="F:transferase activity"/>
    <property type="evidence" value="ECO:0007669"/>
    <property type="project" value="UniProtKB-KW"/>
</dbReference>
<dbReference type="EMBL" id="NFHS01000004">
    <property type="protein sequence ID" value="OUN54618.1"/>
    <property type="molecule type" value="Genomic_DNA"/>
</dbReference>
<dbReference type="Proteomes" id="UP000196329">
    <property type="component" value="Unassembled WGS sequence"/>
</dbReference>
<evidence type="ECO:0000313" key="1">
    <source>
        <dbReference type="EMBL" id="GKH14066.1"/>
    </source>
</evidence>
<dbReference type="InterPro" id="IPR029465">
    <property type="entry name" value="ATPgrasp_TupA"/>
</dbReference>
<sequence>MITKQLNKICKVLVHTKLLPDTFTCKLLYYRKFKKWPNLNNPQDINEKMMWLLFNSDTSEWTNLADKYKVREFLKKKGCGELLVKLYGHYEDVDDIDFNSLPNKFVIKSNNGFGTVKIVKDKTLLDIPKTKIELKSWIAEPYGYLTGEMHYTKIRRCIVIEELLEQDPKLSSSLIDYKIWCMNGKAYSCMCCTNRNIKKHTTDYNYYELPNWTIRKDLIPEHYRNGSVVPKPKHLDEMITYAEKLAEDFPLVRVDLYESNDKVYFGEMTFTCNACHMSFFTDEELLRMGKAVNLSGLIKKTK</sequence>
<evidence type="ECO:0000313" key="3">
    <source>
        <dbReference type="Proteomes" id="UP000196329"/>
    </source>
</evidence>
<proteinExistence type="predicted"/>
<reference evidence="2" key="2">
    <citation type="journal article" date="2018" name="BMC Genomics">
        <title>Whole genome sequencing and function prediction of 133 gut anaerobes isolated from chicken caecum in pure cultures.</title>
        <authorList>
            <person name="Medvecky M."/>
            <person name="Cejkova D."/>
            <person name="Polansky O."/>
            <person name="Karasova D."/>
            <person name="Kubasova T."/>
            <person name="Cizek A."/>
            <person name="Rychlik I."/>
        </authorList>
    </citation>
    <scope>NUCLEOTIDE SEQUENCE</scope>
    <source>
        <strain evidence="2">An67</strain>
    </source>
</reference>
<comment type="caution">
    <text evidence="2">The sequence shown here is derived from an EMBL/GenBank/DDBJ whole genome shotgun (WGS) entry which is preliminary data.</text>
</comment>
<dbReference type="Proteomes" id="UP001055048">
    <property type="component" value="Unassembled WGS sequence"/>
</dbReference>
<evidence type="ECO:0000313" key="2">
    <source>
        <dbReference type="EMBL" id="OUN54618.1"/>
    </source>
</evidence>
<name>A0A1Y3V5D0_BACUN</name>
<gene>
    <name evidence="2" type="ORF">B5G17_08765</name>
    <name evidence="1" type="ORF">CE91St12_22760</name>
</gene>
<accession>A0A1Y3V5D0</accession>